<feature type="transmembrane region" description="Helical" evidence="5">
    <location>
        <begin position="101"/>
        <end position="122"/>
    </location>
</feature>
<dbReference type="InterPro" id="IPR003339">
    <property type="entry name" value="ABC/ECF_trnsptr_transmembrane"/>
</dbReference>
<accession>A0A7C3UZB7</accession>
<feature type="transmembrane region" description="Helical" evidence="5">
    <location>
        <begin position="233"/>
        <end position="254"/>
    </location>
</feature>
<protein>
    <submittedName>
        <fullName evidence="6">Energy-coupling factor transporter transmembrane protein EcfT</fullName>
    </submittedName>
</protein>
<evidence type="ECO:0000256" key="3">
    <source>
        <dbReference type="ARBA" id="ARBA00022989"/>
    </source>
</evidence>
<gene>
    <name evidence="6" type="ORF">ENW96_12800</name>
</gene>
<evidence type="ECO:0000256" key="5">
    <source>
        <dbReference type="SAM" id="Phobius"/>
    </source>
</evidence>
<evidence type="ECO:0000256" key="2">
    <source>
        <dbReference type="ARBA" id="ARBA00022692"/>
    </source>
</evidence>
<dbReference type="Pfam" id="PF02361">
    <property type="entry name" value="CbiQ"/>
    <property type="match status" value="1"/>
</dbReference>
<keyword evidence="4 5" id="KW-0472">Membrane</keyword>
<dbReference type="AlphaFoldDB" id="A0A7C3UZB7"/>
<keyword evidence="3 5" id="KW-1133">Transmembrane helix</keyword>
<evidence type="ECO:0000256" key="4">
    <source>
        <dbReference type="ARBA" id="ARBA00023136"/>
    </source>
</evidence>
<proteinExistence type="predicted"/>
<feature type="transmembrane region" description="Helical" evidence="5">
    <location>
        <begin position="67"/>
        <end position="86"/>
    </location>
</feature>
<evidence type="ECO:0000313" key="6">
    <source>
        <dbReference type="EMBL" id="HGF35236.1"/>
    </source>
</evidence>
<keyword evidence="2 5" id="KW-0812">Transmembrane</keyword>
<name>A0A7C3UZB7_9BACT</name>
<dbReference type="GO" id="GO:0005886">
    <property type="term" value="C:plasma membrane"/>
    <property type="evidence" value="ECO:0007669"/>
    <property type="project" value="TreeGrafter"/>
</dbReference>
<dbReference type="PANTHER" id="PTHR33514:SF13">
    <property type="entry name" value="PROTEIN ABCI12, CHLOROPLASTIC"/>
    <property type="match status" value="1"/>
</dbReference>
<dbReference type="EMBL" id="DTMF01000309">
    <property type="protein sequence ID" value="HGF35236.1"/>
    <property type="molecule type" value="Genomic_DNA"/>
</dbReference>
<comment type="subcellular location">
    <subcellularLocation>
        <location evidence="1">Membrane</location>
        <topology evidence="1">Multi-pass membrane protein</topology>
    </subcellularLocation>
</comment>
<dbReference type="CDD" id="cd16914">
    <property type="entry name" value="EcfT"/>
    <property type="match status" value="1"/>
</dbReference>
<reference evidence="6" key="1">
    <citation type="journal article" date="2020" name="mSystems">
        <title>Genome- and Community-Level Interaction Insights into Carbon Utilization and Element Cycling Functions of Hydrothermarchaeota in Hydrothermal Sediment.</title>
        <authorList>
            <person name="Zhou Z."/>
            <person name="Liu Y."/>
            <person name="Xu W."/>
            <person name="Pan J."/>
            <person name="Luo Z.H."/>
            <person name="Li M."/>
        </authorList>
    </citation>
    <scope>NUCLEOTIDE SEQUENCE [LARGE SCALE GENOMIC DNA]</scope>
    <source>
        <strain evidence="6">SpSt-897</strain>
    </source>
</reference>
<evidence type="ECO:0000256" key="1">
    <source>
        <dbReference type="ARBA" id="ARBA00004141"/>
    </source>
</evidence>
<comment type="caution">
    <text evidence="6">The sequence shown here is derived from an EMBL/GenBank/DDBJ whole genome shotgun (WGS) entry which is preliminary data.</text>
</comment>
<dbReference type="PANTHER" id="PTHR33514">
    <property type="entry name" value="PROTEIN ABCI12, CHLOROPLASTIC"/>
    <property type="match status" value="1"/>
</dbReference>
<feature type="transmembrane region" description="Helical" evidence="5">
    <location>
        <begin position="134"/>
        <end position="154"/>
    </location>
</feature>
<organism evidence="6">
    <name type="scientific">Desulfobacca acetoxidans</name>
    <dbReference type="NCBI Taxonomy" id="60893"/>
    <lineage>
        <taxon>Bacteria</taxon>
        <taxon>Pseudomonadati</taxon>
        <taxon>Thermodesulfobacteriota</taxon>
        <taxon>Desulfobaccia</taxon>
        <taxon>Desulfobaccales</taxon>
        <taxon>Desulfobaccaceae</taxon>
        <taxon>Desulfobacca</taxon>
    </lineage>
</organism>
<sequence length="263" mass="29642">MQDNFLQSDESGVTLIQRLDPRTKLVLLLISFIMAILPERPEVAGLAALLVLGQLILARATRELYRIRWLLLALLFFSLSVWSLLAEGPTPLFWRVSRESLAFGAATFLKFGAMMVAGLVLLATTRVEELFLGLVRLGLPYPVAFAFALALRWVPEVYQTALRVKEAQEVRGLNLQQGGPLTRLRRHLPLLVPIFLLTLRRTQTMSWALEARGFQAHRRRTYLLELRMALRDWLALAVGAVLLGAFVALHLAGWDRIPGLVIR</sequence>